<keyword evidence="1" id="KW-0812">Transmembrane</keyword>
<feature type="transmembrane region" description="Helical" evidence="1">
    <location>
        <begin position="204"/>
        <end position="223"/>
    </location>
</feature>
<evidence type="ECO:0000313" key="4">
    <source>
        <dbReference type="Proteomes" id="UP000541558"/>
    </source>
</evidence>
<protein>
    <recommendedName>
        <fullName evidence="2">Fatty acid desaturase domain-containing protein</fullName>
    </recommendedName>
</protein>
<evidence type="ECO:0000259" key="2">
    <source>
        <dbReference type="Pfam" id="PF00487"/>
    </source>
</evidence>
<dbReference type="InterPro" id="IPR012171">
    <property type="entry name" value="Fatty_acid_desaturase"/>
</dbReference>
<organism evidence="3 4">
    <name type="scientific">Ephemerocybe angulata</name>
    <dbReference type="NCBI Taxonomy" id="980116"/>
    <lineage>
        <taxon>Eukaryota</taxon>
        <taxon>Fungi</taxon>
        <taxon>Dikarya</taxon>
        <taxon>Basidiomycota</taxon>
        <taxon>Agaricomycotina</taxon>
        <taxon>Agaricomycetes</taxon>
        <taxon>Agaricomycetidae</taxon>
        <taxon>Agaricales</taxon>
        <taxon>Agaricineae</taxon>
        <taxon>Psathyrellaceae</taxon>
        <taxon>Ephemerocybe</taxon>
    </lineage>
</organism>
<sequence>MGAKSDAETFTTVEQGVYPVPDIPIKDLLSAIPTHCFERSPLKGMVYVIWDLFVIGCIWKATVTLDPFIDPAFIQLPHPYAYTALRVSLWALYTFLTGLFATGIWVIGHECGHQAFSESKAINNTVGFILHTAVGVPYHSWRVSHAKHHASTGHMTQDQVFVPSTRSELGLPPLKEGQEDLLGSRVSNLVKKELYEALGDSPIGAMYGSAIYLLGGWPAYIFWNASGQKRYPKGTNHFNPNSPIYQAHHYSQVVVSTAGIVAWVSLLGAAIHHWGFSTVLVTYLLPYLWVNHWLVLITFLQHTDPILPHYRAAEFTFPRGALATLDRNLLGDCGPIMAWLGAHATNGISETHVLHHVCSKIPHYHALCCLEKKIAGYGLPHEGRPGGWAEVYRVYKQCKFVEDEGDVVFYKNAEGLAVMRPGYADASASDSGVEVTK</sequence>
<comment type="caution">
    <text evidence="3">The sequence shown here is derived from an EMBL/GenBank/DDBJ whole genome shotgun (WGS) entry which is preliminary data.</text>
</comment>
<keyword evidence="4" id="KW-1185">Reference proteome</keyword>
<dbReference type="Pfam" id="PF00487">
    <property type="entry name" value="FA_desaturase"/>
    <property type="match status" value="1"/>
</dbReference>
<dbReference type="Proteomes" id="UP000541558">
    <property type="component" value="Unassembled WGS sequence"/>
</dbReference>
<feature type="domain" description="Fatty acid desaturase" evidence="2">
    <location>
        <begin position="89"/>
        <end position="365"/>
    </location>
</feature>
<proteinExistence type="predicted"/>
<evidence type="ECO:0000313" key="3">
    <source>
        <dbReference type="EMBL" id="KAF5338903.1"/>
    </source>
</evidence>
<reference evidence="3 4" key="1">
    <citation type="journal article" date="2020" name="ISME J.">
        <title>Uncovering the hidden diversity of litter-decomposition mechanisms in mushroom-forming fungi.</title>
        <authorList>
            <person name="Floudas D."/>
            <person name="Bentzer J."/>
            <person name="Ahren D."/>
            <person name="Johansson T."/>
            <person name="Persson P."/>
            <person name="Tunlid A."/>
        </authorList>
    </citation>
    <scope>NUCLEOTIDE SEQUENCE [LARGE SCALE GENOMIC DNA]</scope>
    <source>
        <strain evidence="3 4">CBS 175.51</strain>
    </source>
</reference>
<feature type="transmembrane region" description="Helical" evidence="1">
    <location>
        <begin position="89"/>
        <end position="109"/>
    </location>
</feature>
<feature type="transmembrane region" description="Helical" evidence="1">
    <location>
        <begin position="47"/>
        <end position="69"/>
    </location>
</feature>
<dbReference type="PANTHER" id="PTHR32100">
    <property type="entry name" value="OMEGA-6 FATTY ACID DESATURASE, CHLOROPLASTIC"/>
    <property type="match status" value="1"/>
</dbReference>
<feature type="transmembrane region" description="Helical" evidence="1">
    <location>
        <begin position="121"/>
        <end position="141"/>
    </location>
</feature>
<name>A0A8H5CDR2_9AGAR</name>
<dbReference type="CDD" id="cd03507">
    <property type="entry name" value="Delta12-FADS-like"/>
    <property type="match status" value="1"/>
</dbReference>
<feature type="transmembrane region" description="Helical" evidence="1">
    <location>
        <begin position="253"/>
        <end position="274"/>
    </location>
</feature>
<dbReference type="InterPro" id="IPR005804">
    <property type="entry name" value="FA_desaturase_dom"/>
</dbReference>
<feature type="transmembrane region" description="Helical" evidence="1">
    <location>
        <begin position="280"/>
        <end position="300"/>
    </location>
</feature>
<gene>
    <name evidence="3" type="ORF">D9611_008750</name>
</gene>
<dbReference type="AlphaFoldDB" id="A0A8H5CDR2"/>
<dbReference type="OrthoDB" id="1461976at2759"/>
<keyword evidence="1" id="KW-1133">Transmembrane helix</keyword>
<dbReference type="EMBL" id="JAACJK010000010">
    <property type="protein sequence ID" value="KAF5338903.1"/>
    <property type="molecule type" value="Genomic_DNA"/>
</dbReference>
<dbReference type="GO" id="GO:0016491">
    <property type="term" value="F:oxidoreductase activity"/>
    <property type="evidence" value="ECO:0007669"/>
    <property type="project" value="InterPro"/>
</dbReference>
<dbReference type="GO" id="GO:0006629">
    <property type="term" value="P:lipid metabolic process"/>
    <property type="evidence" value="ECO:0007669"/>
    <property type="project" value="InterPro"/>
</dbReference>
<keyword evidence="1" id="KW-0472">Membrane</keyword>
<accession>A0A8H5CDR2</accession>
<evidence type="ECO:0000256" key="1">
    <source>
        <dbReference type="SAM" id="Phobius"/>
    </source>
</evidence>